<evidence type="ECO:0000256" key="1">
    <source>
        <dbReference type="ARBA" id="ARBA00006738"/>
    </source>
</evidence>
<protein>
    <recommendedName>
        <fullName evidence="2">UPF0102 protein SSE37_15326</fullName>
    </recommendedName>
</protein>
<evidence type="ECO:0000256" key="3">
    <source>
        <dbReference type="SAM" id="MobiDB-lite"/>
    </source>
</evidence>
<dbReference type="SUPFAM" id="SSF52980">
    <property type="entry name" value="Restriction endonuclease-like"/>
    <property type="match status" value="1"/>
</dbReference>
<evidence type="ECO:0000313" key="4">
    <source>
        <dbReference type="EMBL" id="EBA06266.1"/>
    </source>
</evidence>
<dbReference type="eggNOG" id="COG0792">
    <property type="taxonomic scope" value="Bacteria"/>
</dbReference>
<evidence type="ECO:0000313" key="5">
    <source>
        <dbReference type="Proteomes" id="UP000005713"/>
    </source>
</evidence>
<gene>
    <name evidence="4" type="ORF">SSE37_15326</name>
</gene>
<comment type="similarity">
    <text evidence="1 2">Belongs to the UPF0102 family.</text>
</comment>
<dbReference type="Proteomes" id="UP000005713">
    <property type="component" value="Unassembled WGS sequence"/>
</dbReference>
<proteinExistence type="inferred from homology"/>
<dbReference type="InterPro" id="IPR003509">
    <property type="entry name" value="UPF0102_YraN-like"/>
</dbReference>
<dbReference type="Gene3D" id="3.40.1350.10">
    <property type="match status" value="1"/>
</dbReference>
<dbReference type="AlphaFoldDB" id="A3K994"/>
<accession>A3K994</accession>
<dbReference type="Pfam" id="PF02021">
    <property type="entry name" value="UPF0102"/>
    <property type="match status" value="1"/>
</dbReference>
<dbReference type="HAMAP" id="MF_00048">
    <property type="entry name" value="UPF0102"/>
    <property type="match status" value="1"/>
</dbReference>
<keyword evidence="5" id="KW-1185">Reference proteome</keyword>
<dbReference type="PANTHER" id="PTHR34039">
    <property type="entry name" value="UPF0102 PROTEIN YRAN"/>
    <property type="match status" value="1"/>
</dbReference>
<dbReference type="RefSeq" id="WP_005862884.1">
    <property type="nucleotide sequence ID" value="NZ_AAYA01000017.1"/>
</dbReference>
<sequence>MAQRAQTEDMRQMSLWDWCAPAPPDRPVAQPEPDAARRAKKDAGRIGYEAGASAELRVAQDYERRGFPLARRRWRGQGGEIDLIVRDGDGLIFVEVKKSRSFRHAAERLSRRQMNRIISAAEEFLGTQPLGSLTDVRFDLAMVDVYGQIRVIENAIGHC</sequence>
<dbReference type="GO" id="GO:0003676">
    <property type="term" value="F:nucleic acid binding"/>
    <property type="evidence" value="ECO:0007669"/>
    <property type="project" value="InterPro"/>
</dbReference>
<feature type="region of interest" description="Disordered" evidence="3">
    <location>
        <begin position="19"/>
        <end position="43"/>
    </location>
</feature>
<dbReference type="EMBL" id="AAYA01000017">
    <property type="protein sequence ID" value="EBA06266.1"/>
    <property type="molecule type" value="Genomic_DNA"/>
</dbReference>
<organism evidence="4 5">
    <name type="scientific">Sagittula stellata (strain ATCC 700073 / DSM 11524 / E-37)</name>
    <dbReference type="NCBI Taxonomy" id="388399"/>
    <lineage>
        <taxon>Bacteria</taxon>
        <taxon>Pseudomonadati</taxon>
        <taxon>Pseudomonadota</taxon>
        <taxon>Alphaproteobacteria</taxon>
        <taxon>Rhodobacterales</taxon>
        <taxon>Roseobacteraceae</taxon>
        <taxon>Sagittula</taxon>
    </lineage>
</organism>
<name>A3K994_SAGS3</name>
<dbReference type="PANTHER" id="PTHR34039:SF1">
    <property type="entry name" value="UPF0102 PROTEIN YRAN"/>
    <property type="match status" value="1"/>
</dbReference>
<reference evidence="4 5" key="1">
    <citation type="submission" date="2006-06" db="EMBL/GenBank/DDBJ databases">
        <authorList>
            <person name="Moran M.A."/>
            <person name="Ferriera S."/>
            <person name="Johnson J."/>
            <person name="Kravitz S."/>
            <person name="Beeson K."/>
            <person name="Sutton G."/>
            <person name="Rogers Y.-H."/>
            <person name="Friedman R."/>
            <person name="Frazier M."/>
            <person name="Venter J.C."/>
        </authorList>
    </citation>
    <scope>NUCLEOTIDE SEQUENCE [LARGE SCALE GENOMIC DNA]</scope>
    <source>
        <strain evidence="4 5">E-37</strain>
    </source>
</reference>
<evidence type="ECO:0000256" key="2">
    <source>
        <dbReference type="HAMAP-Rule" id="MF_00048"/>
    </source>
</evidence>
<feature type="compositionally biased region" description="Basic and acidic residues" evidence="3">
    <location>
        <begin position="34"/>
        <end position="43"/>
    </location>
</feature>
<dbReference type="InterPro" id="IPR011335">
    <property type="entry name" value="Restrct_endonuc-II-like"/>
</dbReference>
<dbReference type="InterPro" id="IPR011856">
    <property type="entry name" value="tRNA_endonuc-like_dom_sf"/>
</dbReference>
<comment type="caution">
    <text evidence="4">The sequence shown here is derived from an EMBL/GenBank/DDBJ whole genome shotgun (WGS) entry which is preliminary data.</text>
</comment>